<dbReference type="GO" id="GO:0003677">
    <property type="term" value="F:DNA binding"/>
    <property type="evidence" value="ECO:0007669"/>
    <property type="project" value="InterPro"/>
</dbReference>
<gene>
    <name evidence="2" type="ORF">IPK02_09085</name>
</gene>
<reference evidence="2 3" key="1">
    <citation type="submission" date="2020-10" db="EMBL/GenBank/DDBJ databases">
        <title>Connecting structure to function with the recovery of over 1000 high-quality activated sludge metagenome-assembled genomes encoding full-length rRNA genes using long-read sequencing.</title>
        <authorList>
            <person name="Singleton C.M."/>
            <person name="Petriglieri F."/>
            <person name="Kristensen J.M."/>
            <person name="Kirkegaard R.H."/>
            <person name="Michaelsen T.Y."/>
            <person name="Andersen M.H."/>
            <person name="Karst S.M."/>
            <person name="Dueholm M.S."/>
            <person name="Nielsen P.H."/>
            <person name="Albertsen M."/>
        </authorList>
    </citation>
    <scope>NUCLEOTIDE SEQUENCE [LARGE SCALE GENOMIC DNA]</scope>
    <source>
        <strain evidence="2">Fred_18-Q3-R57-64_BAT3C.720</strain>
    </source>
</reference>
<name>A0A935W7N5_9PROT</name>
<dbReference type="Pfam" id="PF01609">
    <property type="entry name" value="DDE_Tnp_1"/>
    <property type="match status" value="1"/>
</dbReference>
<accession>A0A935W7N5</accession>
<dbReference type="EMBL" id="JADJOT010000008">
    <property type="protein sequence ID" value="MBK7954085.1"/>
    <property type="molecule type" value="Genomic_DNA"/>
</dbReference>
<feature type="domain" description="Transposase IS4-like" evidence="1">
    <location>
        <begin position="192"/>
        <end position="275"/>
    </location>
</feature>
<dbReference type="AlphaFoldDB" id="A0A935W7N5"/>
<comment type="caution">
    <text evidence="2">The sequence shown here is derived from an EMBL/GenBank/DDBJ whole genome shotgun (WGS) entry which is preliminary data.</text>
</comment>
<dbReference type="GO" id="GO:0004803">
    <property type="term" value="F:transposase activity"/>
    <property type="evidence" value="ECO:0007669"/>
    <property type="project" value="InterPro"/>
</dbReference>
<evidence type="ECO:0000313" key="2">
    <source>
        <dbReference type="EMBL" id="MBK7954085.1"/>
    </source>
</evidence>
<protein>
    <submittedName>
        <fullName evidence="2">Transposase</fullName>
    </submittedName>
</protein>
<evidence type="ECO:0000313" key="3">
    <source>
        <dbReference type="Proteomes" id="UP000706151"/>
    </source>
</evidence>
<organism evidence="2 3">
    <name type="scientific">Candidatus Accumulibacter affinis</name>
    <dbReference type="NCBI Taxonomy" id="2954384"/>
    <lineage>
        <taxon>Bacteria</taxon>
        <taxon>Pseudomonadati</taxon>
        <taxon>Pseudomonadota</taxon>
        <taxon>Betaproteobacteria</taxon>
        <taxon>Candidatus Accumulibacter</taxon>
    </lineage>
</organism>
<dbReference type="InterPro" id="IPR002559">
    <property type="entry name" value="Transposase_11"/>
</dbReference>
<sequence length="395" mass="43596">MGEARRKLEKRKEMLLSCAGVQTMAGKVQVRWETESAATPMGQLAYFIEFLHLTGLWSRWLAGCPLTYSSPNAPSIADVLGTWMLSILSGHRRYSHVTTIRGDGVNPGLLEMDKVVSEDALRKGLLRIPEAAGTTWLDGHLDESTAALLDAGWIFDTDTTVKVLYGHQEGAVVAYNPKKPGRPSHSYHTYLMAGLRLVLGVEVHAGNEHSSKHGQPGLLKILDALPSDKKPGLVRGDNGYGTDGLMVALEEREQPYLFKLKLSKNVKRHISRLCDGTDWTDAYNWWSLFVRLANPEARREAITSRLWLMTSVGRKTEHAGQTTVTLTGLHAHFEQARAALMRVSALLQGWVAETAEQLTRPSVWHRVCDHLKQILAGTGAPPTPPLLGNYANEVG</sequence>
<proteinExistence type="predicted"/>
<dbReference type="Proteomes" id="UP000706151">
    <property type="component" value="Unassembled WGS sequence"/>
</dbReference>
<evidence type="ECO:0000259" key="1">
    <source>
        <dbReference type="Pfam" id="PF01609"/>
    </source>
</evidence>
<dbReference type="GO" id="GO:0006313">
    <property type="term" value="P:DNA transposition"/>
    <property type="evidence" value="ECO:0007669"/>
    <property type="project" value="InterPro"/>
</dbReference>